<accession>A0A7S2G0A5</accession>
<evidence type="ECO:0000256" key="1">
    <source>
        <dbReference type="SAM" id="MobiDB-lite"/>
    </source>
</evidence>
<protein>
    <submittedName>
        <fullName evidence="2">Uncharacterized protein</fullName>
    </submittedName>
</protein>
<feature type="region of interest" description="Disordered" evidence="1">
    <location>
        <begin position="254"/>
        <end position="278"/>
    </location>
</feature>
<name>A0A7S2G0A5_9STRA</name>
<evidence type="ECO:0000313" key="2">
    <source>
        <dbReference type="EMBL" id="CAD9420899.1"/>
    </source>
</evidence>
<reference evidence="2" key="1">
    <citation type="submission" date="2021-01" db="EMBL/GenBank/DDBJ databases">
        <authorList>
            <person name="Corre E."/>
            <person name="Pelletier E."/>
            <person name="Niang G."/>
            <person name="Scheremetjew M."/>
            <person name="Finn R."/>
            <person name="Kale V."/>
            <person name="Holt S."/>
            <person name="Cochrane G."/>
            <person name="Meng A."/>
            <person name="Brown T."/>
            <person name="Cohen L."/>
        </authorList>
    </citation>
    <scope>NUCLEOTIDE SEQUENCE</scope>
    <source>
        <strain evidence="2">CCMP1381</strain>
    </source>
</reference>
<feature type="compositionally biased region" description="Basic and acidic residues" evidence="1">
    <location>
        <begin position="254"/>
        <end position="266"/>
    </location>
</feature>
<dbReference type="EMBL" id="HBGS01026739">
    <property type="protein sequence ID" value="CAD9420899.1"/>
    <property type="molecule type" value="Transcribed_RNA"/>
</dbReference>
<sequence length="278" mass="32665">MHKNERIVDNNMATYVDILNYESLVYLSNTSNIDHDLIDWEHTGQVISHFAHTPLMKKSRLVRMFDRNWFHGHMLACGLYGDVPDDVSKDRFSSNSTRWLHSNNLSWCQSCSADQLENREHYFAVCSNRKAKQIRGDWLAKLLKYTLTKLPHLNAHLQRHLVLHPEGHLTWKGSTDKASQILSGCIPKSWWSTLFEQTIEPLPRLPSDKERASVDRMADNYRKFLNWLRRQLPTAVWGPFNILRGSHYEKRYTNAKDDYDQKADERAIEEDENDPLTR</sequence>
<organism evidence="2">
    <name type="scientific">Octactis speculum</name>
    <dbReference type="NCBI Taxonomy" id="3111310"/>
    <lineage>
        <taxon>Eukaryota</taxon>
        <taxon>Sar</taxon>
        <taxon>Stramenopiles</taxon>
        <taxon>Ochrophyta</taxon>
        <taxon>Dictyochophyceae</taxon>
        <taxon>Dictyochales</taxon>
        <taxon>Dictyochaceae</taxon>
        <taxon>Octactis</taxon>
    </lineage>
</organism>
<feature type="compositionally biased region" description="Acidic residues" evidence="1">
    <location>
        <begin position="267"/>
        <end position="278"/>
    </location>
</feature>
<dbReference type="AlphaFoldDB" id="A0A7S2G0A5"/>
<gene>
    <name evidence="2" type="ORF">DSPE1174_LOCUS13554</name>
</gene>
<proteinExistence type="predicted"/>